<evidence type="ECO:0000256" key="1">
    <source>
        <dbReference type="SAM" id="MobiDB-lite"/>
    </source>
</evidence>
<evidence type="ECO:0000313" key="3">
    <source>
        <dbReference type="Proteomes" id="UP000275078"/>
    </source>
</evidence>
<organism evidence="2 3">
    <name type="scientific">Ascobolus immersus RN42</name>
    <dbReference type="NCBI Taxonomy" id="1160509"/>
    <lineage>
        <taxon>Eukaryota</taxon>
        <taxon>Fungi</taxon>
        <taxon>Dikarya</taxon>
        <taxon>Ascomycota</taxon>
        <taxon>Pezizomycotina</taxon>
        <taxon>Pezizomycetes</taxon>
        <taxon>Pezizales</taxon>
        <taxon>Ascobolaceae</taxon>
        <taxon>Ascobolus</taxon>
    </lineage>
</organism>
<accession>A0A3N4ITV9</accession>
<proteinExistence type="predicted"/>
<feature type="compositionally biased region" description="Polar residues" evidence="1">
    <location>
        <begin position="202"/>
        <end position="217"/>
    </location>
</feature>
<dbReference type="AlphaFoldDB" id="A0A3N4ITV9"/>
<feature type="region of interest" description="Disordered" evidence="1">
    <location>
        <begin position="202"/>
        <end position="226"/>
    </location>
</feature>
<dbReference type="EMBL" id="ML119646">
    <property type="protein sequence ID" value="RPA87640.1"/>
    <property type="molecule type" value="Genomic_DNA"/>
</dbReference>
<reference evidence="2 3" key="1">
    <citation type="journal article" date="2018" name="Nat. Ecol. Evol.">
        <title>Pezizomycetes genomes reveal the molecular basis of ectomycorrhizal truffle lifestyle.</title>
        <authorList>
            <person name="Murat C."/>
            <person name="Payen T."/>
            <person name="Noel B."/>
            <person name="Kuo A."/>
            <person name="Morin E."/>
            <person name="Chen J."/>
            <person name="Kohler A."/>
            <person name="Krizsan K."/>
            <person name="Balestrini R."/>
            <person name="Da Silva C."/>
            <person name="Montanini B."/>
            <person name="Hainaut M."/>
            <person name="Levati E."/>
            <person name="Barry K.W."/>
            <person name="Belfiori B."/>
            <person name="Cichocki N."/>
            <person name="Clum A."/>
            <person name="Dockter R.B."/>
            <person name="Fauchery L."/>
            <person name="Guy J."/>
            <person name="Iotti M."/>
            <person name="Le Tacon F."/>
            <person name="Lindquist E.A."/>
            <person name="Lipzen A."/>
            <person name="Malagnac F."/>
            <person name="Mello A."/>
            <person name="Molinier V."/>
            <person name="Miyauchi S."/>
            <person name="Poulain J."/>
            <person name="Riccioni C."/>
            <person name="Rubini A."/>
            <person name="Sitrit Y."/>
            <person name="Splivallo R."/>
            <person name="Traeger S."/>
            <person name="Wang M."/>
            <person name="Zifcakova L."/>
            <person name="Wipf D."/>
            <person name="Zambonelli A."/>
            <person name="Paolocci F."/>
            <person name="Nowrousian M."/>
            <person name="Ottonello S."/>
            <person name="Baldrian P."/>
            <person name="Spatafora J.W."/>
            <person name="Henrissat B."/>
            <person name="Nagy L.G."/>
            <person name="Aury J.M."/>
            <person name="Wincker P."/>
            <person name="Grigoriev I.V."/>
            <person name="Bonfante P."/>
            <person name="Martin F.M."/>
        </authorList>
    </citation>
    <scope>NUCLEOTIDE SEQUENCE [LARGE SCALE GENOMIC DNA]</scope>
    <source>
        <strain evidence="2 3">RN42</strain>
    </source>
</reference>
<gene>
    <name evidence="2" type="ORF">BJ508DRAFT_357263</name>
</gene>
<feature type="compositionally biased region" description="Basic and acidic residues" evidence="1">
    <location>
        <begin position="14"/>
        <end position="27"/>
    </location>
</feature>
<evidence type="ECO:0000313" key="2">
    <source>
        <dbReference type="EMBL" id="RPA87640.1"/>
    </source>
</evidence>
<protein>
    <submittedName>
        <fullName evidence="2">Uncharacterized protein</fullName>
    </submittedName>
</protein>
<dbReference type="Proteomes" id="UP000275078">
    <property type="component" value="Unassembled WGS sequence"/>
</dbReference>
<feature type="region of interest" description="Disordered" evidence="1">
    <location>
        <begin position="1"/>
        <end position="40"/>
    </location>
</feature>
<sequence length="226" mass="26173">MPGNDTTEPTPPKRPIDEASASEEHPPAKRPALSQSFQKAPEPAISIQKLEVYEFVTRDYISPTGRANCYGNTVYEERIVRQLFHSKKNAISKFFRAALKRKMPKGPDYEDWIEDIYHDNSVTVDGDGLPRFVDEEEYRNNFDCGDKGRYPNEYWIEKKTVEVLVRKEDGKIRYDLIEPLRLLDWNDREGLDLQCRLSRKASSMTENRTRTATQLGSSKERPVVID</sequence>
<name>A0A3N4ITV9_ASCIM</name>
<keyword evidence="3" id="KW-1185">Reference proteome</keyword>